<name>A0ABR7M5X1_9BACT</name>
<dbReference type="Pfam" id="PF02663">
    <property type="entry name" value="FmdE"/>
    <property type="match status" value="1"/>
</dbReference>
<proteinExistence type="predicted"/>
<protein>
    <recommendedName>
        <fullName evidence="1">Formylmethanofuran dehydrogenase subunit E domain-containing protein</fullName>
    </recommendedName>
</protein>
<accession>A0ABR7M5X1</accession>
<comment type="caution">
    <text evidence="2">The sequence shown here is derived from an EMBL/GenBank/DDBJ whole genome shotgun (WGS) entry which is preliminary data.</text>
</comment>
<evidence type="ECO:0000259" key="1">
    <source>
        <dbReference type="Pfam" id="PF02663"/>
    </source>
</evidence>
<dbReference type="RefSeq" id="WP_187255714.1">
    <property type="nucleotide sequence ID" value="NZ_JBHULF010000006.1"/>
</dbReference>
<keyword evidence="3" id="KW-1185">Reference proteome</keyword>
<gene>
    <name evidence="2" type="ORF">BC349_05505</name>
</gene>
<organism evidence="2 3">
    <name type="scientific">Flavihumibacter stibioxidans</name>
    <dbReference type="NCBI Taxonomy" id="1834163"/>
    <lineage>
        <taxon>Bacteria</taxon>
        <taxon>Pseudomonadati</taxon>
        <taxon>Bacteroidota</taxon>
        <taxon>Chitinophagia</taxon>
        <taxon>Chitinophagales</taxon>
        <taxon>Chitinophagaceae</taxon>
        <taxon>Flavihumibacter</taxon>
    </lineage>
</organism>
<dbReference type="Proteomes" id="UP000765802">
    <property type="component" value="Unassembled WGS sequence"/>
</dbReference>
<evidence type="ECO:0000313" key="2">
    <source>
        <dbReference type="EMBL" id="MBC6490410.1"/>
    </source>
</evidence>
<dbReference type="EMBL" id="MBUA01000001">
    <property type="protein sequence ID" value="MBC6490410.1"/>
    <property type="molecule type" value="Genomic_DNA"/>
</dbReference>
<evidence type="ECO:0000313" key="3">
    <source>
        <dbReference type="Proteomes" id="UP000765802"/>
    </source>
</evidence>
<sequence>MKHISIILGLLLVQNLFAQTHELKVLDTDFSKGRLTHQQTITLDDAAKFHGHLCDGLAVGFLGLREAMYKIYPDSIIDRTNTRIISKSSPCLTDVAIYLTGGRYQFNSFYVSDSIPYMYLVQRIDNGKTVGVNLKHGIKPAIIDSLGNLANAGKLDACGLDTLQQMENLFLQQILVANPQQFFLVKDIGMYEWRPILSNTFLKTDIINKGVKNCLPVKN</sequence>
<dbReference type="Gene3D" id="3.30.1330.130">
    <property type="match status" value="1"/>
</dbReference>
<feature type="domain" description="Formylmethanofuran dehydrogenase subunit E" evidence="1">
    <location>
        <begin position="49"/>
        <end position="146"/>
    </location>
</feature>
<reference evidence="2 3" key="1">
    <citation type="submission" date="2016-07" db="EMBL/GenBank/DDBJ databases">
        <title>Genome analysis of Flavihumibacter stibioxidans YS-17.</title>
        <authorList>
            <person name="Shi K."/>
            <person name="Han Y."/>
            <person name="Wang G."/>
        </authorList>
    </citation>
    <scope>NUCLEOTIDE SEQUENCE [LARGE SCALE GENOMIC DNA]</scope>
    <source>
        <strain evidence="2 3">YS-17</strain>
    </source>
</reference>
<dbReference type="SUPFAM" id="SSF143555">
    <property type="entry name" value="FwdE-like"/>
    <property type="match status" value="1"/>
</dbReference>
<dbReference type="InterPro" id="IPR003814">
    <property type="entry name" value="FmdEsu_dom"/>
</dbReference>